<feature type="chain" id="PRO_5040105463" evidence="2">
    <location>
        <begin position="21"/>
        <end position="366"/>
    </location>
</feature>
<dbReference type="Proteomes" id="UP000730481">
    <property type="component" value="Unassembled WGS sequence"/>
</dbReference>
<feature type="region of interest" description="Disordered" evidence="1">
    <location>
        <begin position="278"/>
        <end position="366"/>
    </location>
</feature>
<accession>A0A9P5DVE1</accession>
<reference evidence="3" key="1">
    <citation type="journal article" date="2017" name="Mycologia">
        <title>Fusarium algeriense, sp. nov., a novel toxigenic crown rot pathogen of durum wheat from Algeria is nested in the Fusarium burgessii species complex.</title>
        <authorList>
            <person name="Laraba I."/>
            <person name="Keddad A."/>
            <person name="Boureghda H."/>
            <person name="Abdallah N."/>
            <person name="Vaughan M.M."/>
            <person name="Proctor R.H."/>
            <person name="Busman M."/>
            <person name="O'Donnell K."/>
        </authorList>
    </citation>
    <scope>NUCLEOTIDE SEQUENCE</scope>
    <source>
        <strain evidence="3">NRRL 25174</strain>
    </source>
</reference>
<protein>
    <submittedName>
        <fullName evidence="3">Uncharacterized protein</fullName>
    </submittedName>
</protein>
<evidence type="ECO:0000256" key="2">
    <source>
        <dbReference type="SAM" id="SignalP"/>
    </source>
</evidence>
<evidence type="ECO:0000313" key="3">
    <source>
        <dbReference type="EMBL" id="KAF4336179.1"/>
    </source>
</evidence>
<feature type="compositionally biased region" description="Basic and acidic residues" evidence="1">
    <location>
        <begin position="320"/>
        <end position="353"/>
    </location>
</feature>
<sequence>MRFSLPFIALCAVPAAVGLAFPDSPFEIGHHKHHGHKHHGHHDPDLVKHHHKDHKHKHKHLHPHEHLHITKHKHPIKPCHILTEEKTCKKFHHATKEVERVIHAVETYDCGNDAHCWHKIVRYIYYLEHSLDAFDKYIDSTTLKKCFSCGQESTVVDCYLHYADTIIRLLKVLKHKSKHLEGEIDRPVLTAINSLRVANYALTYEFARRIQCKKTLKVIMEKQGANDGSTKGSVQEAFSKFIYTPLITGENFKNKGSYGKKDAEDDEEKHKKIHKHYHNHHHGHKHGHKHGHGHGHLHGHGHYHGHKHGHKHENKHHYEHKNEGKYEDNDPHHEHKYDHDHEDHHYDHDEVRARYRNPLSLNKDNG</sequence>
<keyword evidence="4" id="KW-1185">Reference proteome</keyword>
<feature type="region of interest" description="Disordered" evidence="1">
    <location>
        <begin position="28"/>
        <end position="49"/>
    </location>
</feature>
<organism evidence="3 4">
    <name type="scientific">Fusarium beomiforme</name>
    <dbReference type="NCBI Taxonomy" id="44412"/>
    <lineage>
        <taxon>Eukaryota</taxon>
        <taxon>Fungi</taxon>
        <taxon>Dikarya</taxon>
        <taxon>Ascomycota</taxon>
        <taxon>Pezizomycotina</taxon>
        <taxon>Sordariomycetes</taxon>
        <taxon>Hypocreomycetidae</taxon>
        <taxon>Hypocreales</taxon>
        <taxon>Nectriaceae</taxon>
        <taxon>Fusarium</taxon>
        <taxon>Fusarium burgessii species complex</taxon>
    </lineage>
</organism>
<proteinExistence type="predicted"/>
<name>A0A9P5DVE1_9HYPO</name>
<reference evidence="3" key="2">
    <citation type="submission" date="2020-02" db="EMBL/GenBank/DDBJ databases">
        <title>Identification and distribution of gene clusters putatively required for synthesis of sphingolipid metabolism inhibitors in phylogenetically diverse species of the filamentous fungus Fusarium.</title>
        <authorList>
            <person name="Kim H.-S."/>
            <person name="Busman M."/>
            <person name="Brown D.W."/>
            <person name="Divon H."/>
            <person name="Uhlig S."/>
            <person name="Proctor R.H."/>
        </authorList>
    </citation>
    <scope>NUCLEOTIDE SEQUENCE</scope>
    <source>
        <strain evidence="3">NRRL 25174</strain>
    </source>
</reference>
<feature type="compositionally biased region" description="Basic residues" evidence="1">
    <location>
        <begin position="278"/>
        <end position="319"/>
    </location>
</feature>
<gene>
    <name evidence="3" type="ORF">FBEOM_9982</name>
</gene>
<dbReference type="EMBL" id="PVQB02000514">
    <property type="protein sequence ID" value="KAF4336179.1"/>
    <property type="molecule type" value="Genomic_DNA"/>
</dbReference>
<evidence type="ECO:0000256" key="1">
    <source>
        <dbReference type="SAM" id="MobiDB-lite"/>
    </source>
</evidence>
<dbReference type="AlphaFoldDB" id="A0A9P5DVE1"/>
<evidence type="ECO:0000313" key="4">
    <source>
        <dbReference type="Proteomes" id="UP000730481"/>
    </source>
</evidence>
<comment type="caution">
    <text evidence="3">The sequence shown here is derived from an EMBL/GenBank/DDBJ whole genome shotgun (WGS) entry which is preliminary data.</text>
</comment>
<feature type="compositionally biased region" description="Basic residues" evidence="1">
    <location>
        <begin position="30"/>
        <end position="41"/>
    </location>
</feature>
<dbReference type="OrthoDB" id="5150382at2759"/>
<feature type="signal peptide" evidence="2">
    <location>
        <begin position="1"/>
        <end position="20"/>
    </location>
</feature>
<keyword evidence="2" id="KW-0732">Signal</keyword>